<feature type="compositionally biased region" description="Basic and acidic residues" evidence="1">
    <location>
        <begin position="295"/>
        <end position="314"/>
    </location>
</feature>
<feature type="compositionally biased region" description="Basic and acidic residues" evidence="1">
    <location>
        <begin position="229"/>
        <end position="243"/>
    </location>
</feature>
<dbReference type="GO" id="GO:0016192">
    <property type="term" value="P:vesicle-mediated transport"/>
    <property type="evidence" value="ECO:0007669"/>
    <property type="project" value="InterPro"/>
</dbReference>
<protein>
    <submittedName>
        <fullName evidence="3">Rab5 gdp/gtp exchange factor</fullName>
    </submittedName>
</protein>
<comment type="caution">
    <text evidence="3">The sequence shown here is derived from an EMBL/GenBank/DDBJ whole genome shotgun (WGS) entry which is preliminary data.</text>
</comment>
<dbReference type="InterPro" id="IPR037191">
    <property type="entry name" value="VPS9_dom_sf"/>
</dbReference>
<feature type="region of interest" description="Disordered" evidence="1">
    <location>
        <begin position="751"/>
        <end position="787"/>
    </location>
</feature>
<dbReference type="PANTHER" id="PTHR23101">
    <property type="entry name" value="RAB GDP/GTP EXCHANGE FACTOR"/>
    <property type="match status" value="1"/>
</dbReference>
<gene>
    <name evidence="3" type="ORF">M0812_05177</name>
</gene>
<feature type="region of interest" description="Disordered" evidence="1">
    <location>
        <begin position="652"/>
        <end position="671"/>
    </location>
</feature>
<feature type="compositionally biased region" description="Basic residues" evidence="1">
    <location>
        <begin position="216"/>
        <end position="226"/>
    </location>
</feature>
<feature type="compositionally biased region" description="Polar residues" evidence="1">
    <location>
        <begin position="191"/>
        <end position="207"/>
    </location>
</feature>
<evidence type="ECO:0000313" key="4">
    <source>
        <dbReference type="Proteomes" id="UP001146793"/>
    </source>
</evidence>
<feature type="region of interest" description="Disordered" evidence="1">
    <location>
        <begin position="156"/>
        <end position="358"/>
    </location>
</feature>
<dbReference type="PROSITE" id="PS51205">
    <property type="entry name" value="VPS9"/>
    <property type="match status" value="1"/>
</dbReference>
<dbReference type="InterPro" id="IPR003123">
    <property type="entry name" value="VPS9"/>
</dbReference>
<feature type="compositionally biased region" description="Acidic residues" evidence="1">
    <location>
        <begin position="275"/>
        <end position="294"/>
    </location>
</feature>
<dbReference type="Proteomes" id="UP001146793">
    <property type="component" value="Unassembled WGS sequence"/>
</dbReference>
<dbReference type="SMART" id="SM00167">
    <property type="entry name" value="VPS9"/>
    <property type="match status" value="1"/>
</dbReference>
<feature type="compositionally biased region" description="Basic and acidic residues" evidence="1">
    <location>
        <begin position="321"/>
        <end position="352"/>
    </location>
</feature>
<feature type="compositionally biased region" description="Basic and acidic residues" evidence="1">
    <location>
        <begin position="259"/>
        <end position="274"/>
    </location>
</feature>
<evidence type="ECO:0000259" key="2">
    <source>
        <dbReference type="PROSITE" id="PS51205"/>
    </source>
</evidence>
<dbReference type="Pfam" id="PF02204">
    <property type="entry name" value="VPS9"/>
    <property type="match status" value="1"/>
</dbReference>
<dbReference type="InterPro" id="IPR045046">
    <property type="entry name" value="Vps9-like"/>
</dbReference>
<dbReference type="GO" id="GO:0005829">
    <property type="term" value="C:cytosol"/>
    <property type="evidence" value="ECO:0007669"/>
    <property type="project" value="TreeGrafter"/>
</dbReference>
<sequence length="868" mass="102714">MNLSEHPCIKLLFSNEKNKELVEWLISTPGTLLLPQKSTLLDEYLCTKFLQAHAIAFNSHNDSQLITYDQSHIGVMDNKSEHPSVALIHLSPKNCFSKSTELNKGFEKIQHLFPKSPEKFLKIYSPSAKIIRTEDLPIKNLKKQIRLTIISEPLWIPPQEEPQEEQQEEQQKKKENKRTEKSQSTKKDKGQNQNQKENRIQTQTQTDPKQSPRPLPKPKPKQKRLSRNQIKERLEQIKKEKSTKVKPNKNQKEPLITNRSDEEQNKKDKKKEKPEEEEEEEEEKLEEKEIETDKDEEKKKTNEKESETETKTETETETVPETDKEKETEKNNEKTKKTKTKSETELAQKLQEEQSTLQKKKEIYSEIGPGLEIFDDFSIYFTNQEVRKLLEETDHFCQELRRSKERPNVETPGYVFDFIADISEYFPLDDMYLEIEDEEDKLLKIRVFLLEYIMRRISSRVFYLNEKEDKKKDYQLSERLEKLKFITFEHLDIEDDKFNEKILKESQEILKRINEVSTPNQKLKIIRDTCVYLSKIFTDKLTSADDFLPILIYTVLHSNPPKLHSNLQFLEKFTDPDWISTNSYGYYYTQLFSSVYFLQNLTESDLTDVDPLSFNLILQRDIMNYGKSSTNKKFSPILKIKSKEKSTFLKIQKTKNKKKKKRKKKKRKSVIKKVKKKPIYSPFQTNDFDFDFDSVYKFDTKKTPLKIHELHNQNNKKKKIKSSFNINKNRRRVQTMNYGVSPILNRLNTFNKPKSFKNKTNYKMGGEDNAEVIKQTNPKNDDDNDNLSEKKLNVQKDASNSKTNLNIDSNIVSEMDQETNEIQSKKNNKLFQNYQFYNMNLDQLNVIQIPDLLSEYKIIVNQILQIKK</sequence>
<feature type="compositionally biased region" description="Basic and acidic residues" evidence="1">
    <location>
        <begin position="169"/>
        <end position="190"/>
    </location>
</feature>
<dbReference type="EMBL" id="JANTQA010000011">
    <property type="protein sequence ID" value="KAJ3451136.1"/>
    <property type="molecule type" value="Genomic_DNA"/>
</dbReference>
<dbReference type="PANTHER" id="PTHR23101:SF25">
    <property type="entry name" value="GTPASE-ACTIVATING PROTEIN AND VPS9 DOMAIN-CONTAINING PROTEIN 1"/>
    <property type="match status" value="1"/>
</dbReference>
<dbReference type="Gene3D" id="1.20.1050.80">
    <property type="entry name" value="VPS9 domain"/>
    <property type="match status" value="1"/>
</dbReference>
<proteinExistence type="predicted"/>
<accession>A0AAV8ADX5</accession>
<dbReference type="SUPFAM" id="SSF109993">
    <property type="entry name" value="VPS9 domain"/>
    <property type="match status" value="1"/>
</dbReference>
<evidence type="ECO:0000313" key="3">
    <source>
        <dbReference type="EMBL" id="KAJ3451136.1"/>
    </source>
</evidence>
<dbReference type="GO" id="GO:0031267">
    <property type="term" value="F:small GTPase binding"/>
    <property type="evidence" value="ECO:0007669"/>
    <property type="project" value="TreeGrafter"/>
</dbReference>
<reference evidence="3" key="1">
    <citation type="submission" date="2022-08" db="EMBL/GenBank/DDBJ databases">
        <title>Novel sulphate-reducing endosymbionts in the free-living metamonad Anaeramoeba.</title>
        <authorList>
            <person name="Jerlstrom-Hultqvist J."/>
            <person name="Cepicka I."/>
            <person name="Gallot-Lavallee L."/>
            <person name="Salas-Leiva D."/>
            <person name="Curtis B.A."/>
            <person name="Zahonova K."/>
            <person name="Pipaliya S."/>
            <person name="Dacks J."/>
            <person name="Roger A.J."/>
        </authorList>
    </citation>
    <scope>NUCLEOTIDE SEQUENCE</scope>
    <source>
        <strain evidence="3">Busselton2</strain>
    </source>
</reference>
<name>A0AAV8ADX5_9EUKA</name>
<organism evidence="3 4">
    <name type="scientific">Anaeramoeba flamelloides</name>
    <dbReference type="NCBI Taxonomy" id="1746091"/>
    <lineage>
        <taxon>Eukaryota</taxon>
        <taxon>Metamonada</taxon>
        <taxon>Anaeramoebidae</taxon>
        <taxon>Anaeramoeba</taxon>
    </lineage>
</organism>
<dbReference type="GO" id="GO:0030139">
    <property type="term" value="C:endocytic vesicle"/>
    <property type="evidence" value="ECO:0007669"/>
    <property type="project" value="TreeGrafter"/>
</dbReference>
<dbReference type="AlphaFoldDB" id="A0AAV8ADX5"/>
<evidence type="ECO:0000256" key="1">
    <source>
        <dbReference type="SAM" id="MobiDB-lite"/>
    </source>
</evidence>
<dbReference type="GO" id="GO:0005085">
    <property type="term" value="F:guanyl-nucleotide exchange factor activity"/>
    <property type="evidence" value="ECO:0007669"/>
    <property type="project" value="InterPro"/>
</dbReference>
<feature type="domain" description="VPS9" evidence="2">
    <location>
        <begin position="470"/>
        <end position="607"/>
    </location>
</feature>